<dbReference type="InterPro" id="IPR000904">
    <property type="entry name" value="Sec7_dom"/>
</dbReference>
<dbReference type="EMBL" id="OW240914">
    <property type="protein sequence ID" value="CAH2274909.1"/>
    <property type="molecule type" value="Genomic_DNA"/>
</dbReference>
<name>A0AAD1VZK9_PELCU</name>
<dbReference type="FunFam" id="2.30.29.30:FF:000054">
    <property type="entry name" value="PH and SEC7 domain-containing protein 3"/>
    <property type="match status" value="1"/>
</dbReference>
<dbReference type="InterPro" id="IPR041681">
    <property type="entry name" value="PH_9"/>
</dbReference>
<dbReference type="SUPFAM" id="SSF50729">
    <property type="entry name" value="PH domain-like"/>
    <property type="match status" value="1"/>
</dbReference>
<feature type="region of interest" description="Disordered" evidence="4">
    <location>
        <begin position="959"/>
        <end position="979"/>
    </location>
</feature>
<accession>A0AAD1VZK9</accession>
<feature type="domain" description="PH" evidence="5">
    <location>
        <begin position="733"/>
        <end position="842"/>
    </location>
</feature>
<dbReference type="Gene3D" id="1.10.1000.11">
    <property type="entry name" value="Arf Nucleotide-binding Site Opener,domain 2"/>
    <property type="match status" value="1"/>
</dbReference>
<organism evidence="7 8">
    <name type="scientific">Pelobates cultripes</name>
    <name type="common">Western spadefoot toad</name>
    <dbReference type="NCBI Taxonomy" id="61616"/>
    <lineage>
        <taxon>Eukaryota</taxon>
        <taxon>Metazoa</taxon>
        <taxon>Chordata</taxon>
        <taxon>Craniata</taxon>
        <taxon>Vertebrata</taxon>
        <taxon>Euteleostomi</taxon>
        <taxon>Amphibia</taxon>
        <taxon>Batrachia</taxon>
        <taxon>Anura</taxon>
        <taxon>Pelobatoidea</taxon>
        <taxon>Pelobatidae</taxon>
        <taxon>Pelobates</taxon>
    </lineage>
</organism>
<keyword evidence="3" id="KW-0472">Membrane</keyword>
<dbReference type="Pfam" id="PF15410">
    <property type="entry name" value="PH_9"/>
    <property type="match status" value="1"/>
</dbReference>
<dbReference type="PANTHER" id="PTHR10663">
    <property type="entry name" value="GUANYL-NUCLEOTIDE EXCHANGE FACTOR"/>
    <property type="match status" value="1"/>
</dbReference>
<dbReference type="PRINTS" id="PR00683">
    <property type="entry name" value="SPECTRINPH"/>
</dbReference>
<comment type="subcellular location">
    <subcellularLocation>
        <location evidence="1">Cell projection</location>
        <location evidence="1">Ruffle membrane</location>
    </subcellularLocation>
</comment>
<dbReference type="GO" id="GO:0005085">
    <property type="term" value="F:guanyl-nucleotide exchange factor activity"/>
    <property type="evidence" value="ECO:0007669"/>
    <property type="project" value="InterPro"/>
</dbReference>
<dbReference type="GO" id="GO:0005543">
    <property type="term" value="F:phospholipid binding"/>
    <property type="evidence" value="ECO:0007669"/>
    <property type="project" value="InterPro"/>
</dbReference>
<dbReference type="InterPro" id="IPR011993">
    <property type="entry name" value="PH-like_dom_sf"/>
</dbReference>
<dbReference type="PROSITE" id="PS50003">
    <property type="entry name" value="PH_DOMAIN"/>
    <property type="match status" value="1"/>
</dbReference>
<dbReference type="Pfam" id="PF01369">
    <property type="entry name" value="Sec7"/>
    <property type="match status" value="1"/>
</dbReference>
<proteinExistence type="predicted"/>
<evidence type="ECO:0000313" key="7">
    <source>
        <dbReference type="EMBL" id="CAH2274909.1"/>
    </source>
</evidence>
<dbReference type="InterPro" id="IPR035999">
    <property type="entry name" value="Sec7_dom_sf"/>
</dbReference>
<dbReference type="GO" id="GO:0032587">
    <property type="term" value="C:ruffle membrane"/>
    <property type="evidence" value="ECO:0007669"/>
    <property type="project" value="UniProtKB-SubCell"/>
</dbReference>
<feature type="domain" description="SEC7" evidence="6">
    <location>
        <begin position="521"/>
        <end position="691"/>
    </location>
</feature>
<evidence type="ECO:0000256" key="3">
    <source>
        <dbReference type="ARBA" id="ARBA00023136"/>
    </source>
</evidence>
<dbReference type="SUPFAM" id="SSF48425">
    <property type="entry name" value="Sec7 domain"/>
    <property type="match status" value="1"/>
</dbReference>
<dbReference type="InterPro" id="IPR001605">
    <property type="entry name" value="PH_dom-spectrin-type"/>
</dbReference>
<evidence type="ECO:0000256" key="2">
    <source>
        <dbReference type="ARBA" id="ARBA00022475"/>
    </source>
</evidence>
<dbReference type="PROSITE" id="PS50190">
    <property type="entry name" value="SEC7"/>
    <property type="match status" value="1"/>
</dbReference>
<evidence type="ECO:0000313" key="8">
    <source>
        <dbReference type="Proteomes" id="UP001295444"/>
    </source>
</evidence>
<keyword evidence="2" id="KW-1003">Cell membrane</keyword>
<reference evidence="7" key="1">
    <citation type="submission" date="2022-03" db="EMBL/GenBank/DDBJ databases">
        <authorList>
            <person name="Alioto T."/>
            <person name="Alioto T."/>
            <person name="Gomez Garrido J."/>
        </authorList>
    </citation>
    <scope>NUCLEOTIDE SEQUENCE</scope>
</reference>
<dbReference type="SMART" id="SM00233">
    <property type="entry name" value="PH"/>
    <property type="match status" value="1"/>
</dbReference>
<dbReference type="InterPro" id="IPR023394">
    <property type="entry name" value="Sec7_C_sf"/>
</dbReference>
<dbReference type="PANTHER" id="PTHR10663:SF338">
    <property type="entry name" value="PH AND SEC7 DOMAIN-CONTAINING PROTEIN 4"/>
    <property type="match status" value="1"/>
</dbReference>
<evidence type="ECO:0000256" key="4">
    <source>
        <dbReference type="SAM" id="MobiDB-lite"/>
    </source>
</evidence>
<dbReference type="CDD" id="cd00171">
    <property type="entry name" value="Sec7"/>
    <property type="match status" value="1"/>
</dbReference>
<dbReference type="Gene3D" id="2.30.29.30">
    <property type="entry name" value="Pleckstrin-homology domain (PH domain)/Phosphotyrosine-binding domain (PTB)"/>
    <property type="match status" value="1"/>
</dbReference>
<evidence type="ECO:0000259" key="6">
    <source>
        <dbReference type="PROSITE" id="PS50190"/>
    </source>
</evidence>
<gene>
    <name evidence="7" type="ORF">PECUL_23A059086</name>
</gene>
<evidence type="ECO:0000259" key="5">
    <source>
        <dbReference type="PROSITE" id="PS50003"/>
    </source>
</evidence>
<sequence length="1005" mass="114090">MRLSARCDNKEDRARGAIMGHMLMQGTNALKCLTNIKPNEQGDMEKLQLCLDDDDYDFPTCNANTGLDAGSYPTERERDTTTEQSDNVFKLAAHNELDLPLHSHDQYTLFNHSWSKQKATCAFEHRSVEFPCNGRDNIIGDQAGSRVDTASSFQTSTKLSVQDVTKTKSSEAQNVFLASMLQAQLCLLELQDELEKQEIIPEMHVSESKNPELCINSFVEETGQQIEDDVLEESPENEEAFYSDGEMEDEHLFCDNPIFNDVSSSYPTIDEEETPLPQIGCNNIIATYLLHSNEKDNISNNKGDQKTIISNDQTALVQIGMTALDQPDALVRTDIWNKAAGGQDTIYGHEIQHSESLEILQIFENDWEQKEALSGRLRAPKWPIYDNLPCTHENINQPQDGTCSSALRMAENTPSVDISSESEGLLFCSSSSSLVNTLLVEPDSLQHDCHSRMCMDKPTNSPIQIEVQEEEGTFKDVTDPEPLCSGCQVKLNSITLVLEENVEELMHVQQKDFPEIVIEIDKQPASGSDEVMYVETAPNRDAARCLANKLFHLNGFQRSQVAPYLQKNNDFSSMVAEEYLSLFDFTGKTLDVALRSLLRELVLTGETQERERVLFHFAKRFHSCNPKDFRSADAVHTLTCALMLLNSDLHGQNIGKPMSLQEFIINLDGMNDGDSFPRDLLKGLYHSIRNEKLEWAVSEEKLSNSLISKPENLLNRKKSNSFVDIPCVDPNAPIYRQGMLCRKVHADIDGKKTPWGKRGWKSFYTVLKGMVMFFLKDEYRSDIQCPEEVISVHHALAERASEYTKRPHVFRLQTADWRVFLFQAQNSEEMNSWIARINLVAAMSSAPPFPAAIGSQKRFVRPILPSSPCKLGLEEQLQSHETLMDSFTDDLTEHQRNLPDSKSKARDWEDYHLREEYLRFEKSRYEMYVKLLALRMQKGCEDLNTFESLISEPDVDQKDGCGLKRSHSSPSLVPEGSPMGIKVKRNISERRTYRRIIPKRNKNVV</sequence>
<keyword evidence="8" id="KW-1185">Reference proteome</keyword>
<dbReference type="InterPro" id="IPR001849">
    <property type="entry name" value="PH_domain"/>
</dbReference>
<evidence type="ECO:0000256" key="1">
    <source>
        <dbReference type="ARBA" id="ARBA00004632"/>
    </source>
</evidence>
<dbReference type="AlphaFoldDB" id="A0AAD1VZK9"/>
<protein>
    <submittedName>
        <fullName evidence="7">PH and SEC7 domain-containing 4</fullName>
    </submittedName>
</protein>
<dbReference type="SMART" id="SM00222">
    <property type="entry name" value="Sec7"/>
    <property type="match status" value="1"/>
</dbReference>
<dbReference type="GO" id="GO:0032012">
    <property type="term" value="P:regulation of ARF protein signal transduction"/>
    <property type="evidence" value="ECO:0007669"/>
    <property type="project" value="InterPro"/>
</dbReference>
<dbReference type="Proteomes" id="UP001295444">
    <property type="component" value="Chromosome 03"/>
</dbReference>
<dbReference type="CDD" id="cd13295">
    <property type="entry name" value="PH_EFA6"/>
    <property type="match status" value="1"/>
</dbReference>